<dbReference type="EMBL" id="ML732583">
    <property type="protein sequence ID" value="KAB8067084.1"/>
    <property type="molecule type" value="Genomic_DNA"/>
</dbReference>
<dbReference type="CDD" id="cd07199">
    <property type="entry name" value="Pat17_PNPLA8_PNPLA9_like"/>
    <property type="match status" value="1"/>
</dbReference>
<evidence type="ECO:0000256" key="3">
    <source>
        <dbReference type="ARBA" id="ARBA00022801"/>
    </source>
</evidence>
<dbReference type="SUPFAM" id="SSF52151">
    <property type="entry name" value="FabD/lysophospholipase-like"/>
    <property type="match status" value="1"/>
</dbReference>
<sequence>MSGLEPPDWLRVVKCPSGTTLQHGRCLSDIKEQLVSPQAQFPSLTLFIGQRRKDVAIRQLFPENQVSPAHSCVQLHVDNRTVFTENPFLFAHCNQDMTVMERNTAGSNWEETFLPWASPVDRVWDTILARALCMFVDVICIFADDLGGLDAVHAWLTKWAIVARNASNLDYRPRVLIVTSMNSRSITQDFLEETDFLFMLTQDRNISEVFRAPGFLRLAGAPLSDMAQHRPLKDELWKTVDMNRRDRRLDGYLFSAVHLDLFFRRALSHVCRASESPFLIIQSSRKEVIGDQQHASHLRHFLTITNEENWKWEGQAAFVASTLMVDAYPVGSYYFSPAAIFDSLYRQACQEAVTSTGFLSTQVQLVEFYLAQFYDRLLFGQGPPRRIHQENLAGWKIPLKTLVTTHTCLACLERSPQHPLSCGHAYCDVCAAWYGRPLEGAEYRYWVDRCVLCQEVCVCDNIINLLPPTAAVRAISIDGGGVRGFIPLRFLLHIQDALGPECPVQDLVDVAFGSSAGGIAVLEAFHQRRPIKECEYRLTNLMTRFFKLHPAPLSAWARIIRTIRCWWADGWYSASVWEELLQQEFSKTTAMFDVQPVSGTKVAVITIADRPVLLVNYRRAVEIQNNEGSYYVHEATDKFQEPKLWQCARATSAVPVNNRLFPPIELPGVGACEDGGLQHNNPAAVCRAETQFMWIRRPVPETLISFGTGKSVGRRRRRLWARGFASRLYHSFMASMDAEQAWNELLGQLDETSKRCYHRLDVTFPGEAPLMNSAAEVEWMANLVDQVASAQVPSALDSLLLSSLFFELSAAPRWEGNRFHCIGVIRCRLRGTILVDVLSRLHPRATTFILDSARLGISPFDGATCDCCLRYCVPIRFWTEGLDNCITISLELEPNKIHPLGGFPLSLRWLLTRQSLELFDGSANSSGLPARAECKSCDMRIHRKCMLTPQTRSYRKRVRFI</sequence>
<dbReference type="InterPro" id="IPR017907">
    <property type="entry name" value="Znf_RING_CS"/>
</dbReference>
<dbReference type="AlphaFoldDB" id="A0A5N5WI75"/>
<dbReference type="GO" id="GO:0008270">
    <property type="term" value="F:zinc ion binding"/>
    <property type="evidence" value="ECO:0007669"/>
    <property type="project" value="UniProtKB-KW"/>
</dbReference>
<protein>
    <submittedName>
        <fullName evidence="9">FabD/lysophospholipase-like protein</fullName>
    </submittedName>
</protein>
<keyword evidence="3 7" id="KW-0378">Hydrolase</keyword>
<keyword evidence="6 7" id="KW-0443">Lipid metabolism</keyword>
<keyword evidence="1" id="KW-0479">Metal-binding</keyword>
<dbReference type="PANTHER" id="PTHR24185:SF1">
    <property type="entry name" value="CALCIUM-INDEPENDENT PHOSPHOLIPASE A2-GAMMA"/>
    <property type="match status" value="1"/>
</dbReference>
<name>A0A5N5WI75_9EURO</name>
<evidence type="ECO:0000256" key="7">
    <source>
        <dbReference type="PROSITE-ProRule" id="PRU01161"/>
    </source>
</evidence>
<gene>
    <name evidence="9" type="ORF">BDV29DRAFT_196709</name>
</gene>
<proteinExistence type="predicted"/>
<keyword evidence="5 7" id="KW-0442">Lipid degradation</keyword>
<feature type="active site" description="Proton acceptor" evidence="7">
    <location>
        <position position="674"/>
    </location>
</feature>
<dbReference type="InterPro" id="IPR016035">
    <property type="entry name" value="Acyl_Trfase/lysoPLipase"/>
</dbReference>
<feature type="short sequence motif" description="DGA/G" evidence="7">
    <location>
        <begin position="674"/>
        <end position="676"/>
    </location>
</feature>
<dbReference type="Proteomes" id="UP000326565">
    <property type="component" value="Unassembled WGS sequence"/>
</dbReference>
<keyword evidence="10" id="KW-1185">Reference proteome</keyword>
<evidence type="ECO:0000313" key="10">
    <source>
        <dbReference type="Proteomes" id="UP000326565"/>
    </source>
</evidence>
<feature type="active site" description="Nucleophile" evidence="7">
    <location>
        <position position="515"/>
    </location>
</feature>
<feature type="short sequence motif" description="GXSXG" evidence="7">
    <location>
        <begin position="513"/>
        <end position="517"/>
    </location>
</feature>
<dbReference type="GO" id="GO:0019369">
    <property type="term" value="P:arachidonate metabolic process"/>
    <property type="evidence" value="ECO:0007669"/>
    <property type="project" value="TreeGrafter"/>
</dbReference>
<evidence type="ECO:0000256" key="4">
    <source>
        <dbReference type="ARBA" id="ARBA00022833"/>
    </source>
</evidence>
<dbReference type="GO" id="GO:0046486">
    <property type="term" value="P:glycerolipid metabolic process"/>
    <property type="evidence" value="ECO:0007669"/>
    <property type="project" value="UniProtKB-ARBA"/>
</dbReference>
<dbReference type="InterPro" id="IPR002641">
    <property type="entry name" value="PNPLA_dom"/>
</dbReference>
<dbReference type="PROSITE" id="PS00518">
    <property type="entry name" value="ZF_RING_1"/>
    <property type="match status" value="1"/>
</dbReference>
<evidence type="ECO:0000256" key="1">
    <source>
        <dbReference type="ARBA" id="ARBA00022723"/>
    </source>
</evidence>
<evidence type="ECO:0000256" key="5">
    <source>
        <dbReference type="ARBA" id="ARBA00022963"/>
    </source>
</evidence>
<evidence type="ECO:0000259" key="8">
    <source>
        <dbReference type="PROSITE" id="PS51635"/>
    </source>
</evidence>
<feature type="short sequence motif" description="GXGXXG" evidence="7">
    <location>
        <begin position="479"/>
        <end position="484"/>
    </location>
</feature>
<keyword evidence="2" id="KW-0863">Zinc-finger</keyword>
<dbReference type="GO" id="GO:0047499">
    <property type="term" value="F:calcium-independent phospholipase A2 activity"/>
    <property type="evidence" value="ECO:0007669"/>
    <property type="project" value="TreeGrafter"/>
</dbReference>
<dbReference type="GO" id="GO:0016020">
    <property type="term" value="C:membrane"/>
    <property type="evidence" value="ECO:0007669"/>
    <property type="project" value="TreeGrafter"/>
</dbReference>
<organism evidence="9 10">
    <name type="scientific">Aspergillus leporis</name>
    <dbReference type="NCBI Taxonomy" id="41062"/>
    <lineage>
        <taxon>Eukaryota</taxon>
        <taxon>Fungi</taxon>
        <taxon>Dikarya</taxon>
        <taxon>Ascomycota</taxon>
        <taxon>Pezizomycotina</taxon>
        <taxon>Eurotiomycetes</taxon>
        <taxon>Eurotiomycetidae</taxon>
        <taxon>Eurotiales</taxon>
        <taxon>Aspergillaceae</taxon>
        <taxon>Aspergillus</taxon>
        <taxon>Aspergillus subgen. Circumdati</taxon>
    </lineage>
</organism>
<dbReference type="Pfam" id="PF01734">
    <property type="entry name" value="Patatin"/>
    <property type="match status" value="1"/>
</dbReference>
<reference evidence="9 10" key="1">
    <citation type="submission" date="2019-04" db="EMBL/GenBank/DDBJ databases">
        <title>Friends and foes A comparative genomics study of 23 Aspergillus species from section Flavi.</title>
        <authorList>
            <consortium name="DOE Joint Genome Institute"/>
            <person name="Kjaerbolling I."/>
            <person name="Vesth T."/>
            <person name="Frisvad J.C."/>
            <person name="Nybo J.L."/>
            <person name="Theobald S."/>
            <person name="Kildgaard S."/>
            <person name="Isbrandt T."/>
            <person name="Kuo A."/>
            <person name="Sato A."/>
            <person name="Lyhne E.K."/>
            <person name="Kogle M.E."/>
            <person name="Wiebenga A."/>
            <person name="Kun R.S."/>
            <person name="Lubbers R.J."/>
            <person name="Makela M.R."/>
            <person name="Barry K."/>
            <person name="Chovatia M."/>
            <person name="Clum A."/>
            <person name="Daum C."/>
            <person name="Haridas S."/>
            <person name="He G."/>
            <person name="LaButti K."/>
            <person name="Lipzen A."/>
            <person name="Mondo S."/>
            <person name="Riley R."/>
            <person name="Salamov A."/>
            <person name="Simmons B.A."/>
            <person name="Magnuson J.K."/>
            <person name="Henrissat B."/>
            <person name="Mortensen U.H."/>
            <person name="Larsen T.O."/>
            <person name="Devries R.P."/>
            <person name="Grigoriev I.V."/>
            <person name="Machida M."/>
            <person name="Baker S.E."/>
            <person name="Andersen M.R."/>
        </authorList>
    </citation>
    <scope>NUCLEOTIDE SEQUENCE [LARGE SCALE GENOMIC DNA]</scope>
    <source>
        <strain evidence="9 10">CBS 151.66</strain>
    </source>
</reference>
<dbReference type="PANTHER" id="PTHR24185">
    <property type="entry name" value="CALCIUM-INDEPENDENT PHOSPHOLIPASE A2-GAMMA"/>
    <property type="match status" value="1"/>
</dbReference>
<evidence type="ECO:0000256" key="2">
    <source>
        <dbReference type="ARBA" id="ARBA00022771"/>
    </source>
</evidence>
<dbReference type="PROSITE" id="PS51635">
    <property type="entry name" value="PNPLA"/>
    <property type="match status" value="1"/>
</dbReference>
<evidence type="ECO:0000313" key="9">
    <source>
        <dbReference type="EMBL" id="KAB8067084.1"/>
    </source>
</evidence>
<dbReference type="Gene3D" id="3.40.1090.10">
    <property type="entry name" value="Cytosolic phospholipase A2 catalytic domain"/>
    <property type="match status" value="1"/>
</dbReference>
<keyword evidence="4" id="KW-0862">Zinc</keyword>
<feature type="domain" description="PNPLA" evidence="8">
    <location>
        <begin position="475"/>
        <end position="687"/>
    </location>
</feature>
<dbReference type="OrthoDB" id="194358at2759"/>
<accession>A0A5N5WI75</accession>
<dbReference type="GO" id="GO:0016042">
    <property type="term" value="P:lipid catabolic process"/>
    <property type="evidence" value="ECO:0007669"/>
    <property type="project" value="UniProtKB-UniRule"/>
</dbReference>
<evidence type="ECO:0000256" key="6">
    <source>
        <dbReference type="ARBA" id="ARBA00023098"/>
    </source>
</evidence>